<dbReference type="AlphaFoldDB" id="A0A4P2VKT7"/>
<dbReference type="InterPro" id="IPR010095">
    <property type="entry name" value="Cas12f1-like_TNB"/>
</dbReference>
<feature type="domain" description="Cas12f1-like TNB" evidence="6">
    <location>
        <begin position="173"/>
        <end position="236"/>
    </location>
</feature>
<sequence>MSRNGGTPKTMEVLKKGEDWIISVTYQCVAERNSGEHIHAFDWGVTTFLTITNEAQQISVVENPRFLRTASEKIEKVQQKLSRKKLRSNNRKKVKISLSRIHKKVANKCLDFMHKTSCKIVESSKRIITEKLAIKNITKVPKAKIDEFTGAYLPNGAARKAGLNKSILDTSPSQFLQMVRVKAEEAAYELEELETKKLKPSQRCASCSDIVKKNLSQRIHKCHCGFSISRDVNSALVMLKFELGSLKIDEKIETRCRGPALCTGTLSGVLNHETPSIITQ</sequence>
<dbReference type="GO" id="GO:0032196">
    <property type="term" value="P:transposition"/>
    <property type="evidence" value="ECO:0007669"/>
    <property type="project" value="UniProtKB-KW"/>
</dbReference>
<keyword evidence="3" id="KW-0238">DNA-binding</keyword>
<comment type="similarity">
    <text evidence="1">In the C-terminal section; belongs to the transposase 35 family.</text>
</comment>
<organism evidence="7 8">
    <name type="scientific">Fluviispira sanaruensis</name>
    <dbReference type="NCBI Taxonomy" id="2493639"/>
    <lineage>
        <taxon>Bacteria</taxon>
        <taxon>Pseudomonadati</taxon>
        <taxon>Bdellovibrionota</taxon>
        <taxon>Oligoflexia</taxon>
        <taxon>Silvanigrellales</taxon>
        <taxon>Silvanigrellaceae</taxon>
        <taxon>Fluviispira</taxon>
    </lineage>
</organism>
<dbReference type="Proteomes" id="UP000291236">
    <property type="component" value="Chromosome"/>
</dbReference>
<evidence type="ECO:0000259" key="5">
    <source>
        <dbReference type="Pfam" id="PF01385"/>
    </source>
</evidence>
<keyword evidence="8" id="KW-1185">Reference proteome</keyword>
<evidence type="ECO:0000256" key="4">
    <source>
        <dbReference type="ARBA" id="ARBA00023172"/>
    </source>
</evidence>
<evidence type="ECO:0000259" key="6">
    <source>
        <dbReference type="Pfam" id="PF07282"/>
    </source>
</evidence>
<name>A0A4P2VKT7_FLUSA</name>
<dbReference type="EMBL" id="AP019368">
    <property type="protein sequence ID" value="BBH53933.1"/>
    <property type="molecule type" value="Genomic_DNA"/>
</dbReference>
<dbReference type="GO" id="GO:0003677">
    <property type="term" value="F:DNA binding"/>
    <property type="evidence" value="ECO:0007669"/>
    <property type="project" value="UniProtKB-KW"/>
</dbReference>
<dbReference type="KEGG" id="sbf:JCM31447_23860"/>
<evidence type="ECO:0000256" key="2">
    <source>
        <dbReference type="ARBA" id="ARBA00022578"/>
    </source>
</evidence>
<dbReference type="GO" id="GO:0006310">
    <property type="term" value="P:DNA recombination"/>
    <property type="evidence" value="ECO:0007669"/>
    <property type="project" value="UniProtKB-KW"/>
</dbReference>
<feature type="domain" description="Probable transposase IS891/IS1136/IS1341" evidence="5">
    <location>
        <begin position="36"/>
        <end position="140"/>
    </location>
</feature>
<protein>
    <recommendedName>
        <fullName evidence="9">Transposase</fullName>
    </recommendedName>
</protein>
<dbReference type="Pfam" id="PF07282">
    <property type="entry name" value="Cas12f1-like_TNB"/>
    <property type="match status" value="1"/>
</dbReference>
<accession>A0A4P2VKT7</accession>
<evidence type="ECO:0000256" key="3">
    <source>
        <dbReference type="ARBA" id="ARBA00023125"/>
    </source>
</evidence>
<dbReference type="NCBIfam" id="NF040570">
    <property type="entry name" value="guided_TnpB"/>
    <property type="match status" value="1"/>
</dbReference>
<evidence type="ECO:0000313" key="7">
    <source>
        <dbReference type="EMBL" id="BBH53933.1"/>
    </source>
</evidence>
<reference evidence="7 8" key="1">
    <citation type="submission" date="2018-12" db="EMBL/GenBank/DDBJ databases">
        <title>Rubrispira sanarue gen. nov., sp., nov., a member of the order Silvanigrellales, isolated from a brackish lake in Hamamatsu Japan.</title>
        <authorList>
            <person name="Maejima Y."/>
            <person name="Iino T."/>
            <person name="Muraguchi Y."/>
            <person name="Fukuda K."/>
            <person name="Nojiri H."/>
            <person name="Ohkuma M."/>
            <person name="Moriuchi R."/>
            <person name="Dohra H."/>
            <person name="Kimbara K."/>
            <person name="Shintani M."/>
        </authorList>
    </citation>
    <scope>NUCLEOTIDE SEQUENCE [LARGE SCALE GENOMIC DNA]</scope>
    <source>
        <strain evidence="7 8">RF1110005</strain>
    </source>
</reference>
<dbReference type="InterPro" id="IPR001959">
    <property type="entry name" value="Transposase"/>
</dbReference>
<evidence type="ECO:0008006" key="9">
    <source>
        <dbReference type="Google" id="ProtNLM"/>
    </source>
</evidence>
<dbReference type="Pfam" id="PF01385">
    <property type="entry name" value="OrfB_IS605"/>
    <property type="match status" value="1"/>
</dbReference>
<proteinExistence type="inferred from homology"/>
<keyword evidence="2" id="KW-0815">Transposition</keyword>
<evidence type="ECO:0000313" key="8">
    <source>
        <dbReference type="Proteomes" id="UP000291236"/>
    </source>
</evidence>
<evidence type="ECO:0000256" key="1">
    <source>
        <dbReference type="ARBA" id="ARBA00008761"/>
    </source>
</evidence>
<keyword evidence="4" id="KW-0233">DNA recombination</keyword>
<gene>
    <name evidence="7" type="ORF">JCM31447_23860</name>
</gene>